<keyword evidence="8" id="KW-0057">Aromatic amino acid biosynthesis</keyword>
<dbReference type="SUPFAM" id="SSF51735">
    <property type="entry name" value="NAD(P)-binding Rossmann-fold domains"/>
    <property type="match status" value="1"/>
</dbReference>
<evidence type="ECO:0000259" key="11">
    <source>
        <dbReference type="PROSITE" id="PS51176"/>
    </source>
</evidence>
<comment type="pathway">
    <text evidence="1">Amino-acid biosynthesis; L-tyrosine biosynthesis; (4-hydroxyphenyl)pyruvate from prephenate (NAD(+) route): step 1/1.</text>
</comment>
<dbReference type="GO" id="GO:0008977">
    <property type="term" value="F:prephenate dehydrogenase (NAD+) activity"/>
    <property type="evidence" value="ECO:0007669"/>
    <property type="project" value="UniProtKB-EC"/>
</dbReference>
<dbReference type="InterPro" id="IPR046826">
    <property type="entry name" value="PDH_N"/>
</dbReference>
<evidence type="ECO:0000256" key="9">
    <source>
        <dbReference type="ARBA" id="ARBA00049260"/>
    </source>
</evidence>
<dbReference type="InterPro" id="IPR050812">
    <property type="entry name" value="Preph/Arog_dehydrog"/>
</dbReference>
<dbReference type="InterPro" id="IPR003099">
    <property type="entry name" value="Prephen_DH"/>
</dbReference>
<dbReference type="InParanoid" id="A0A423PSN8"/>
<dbReference type="RefSeq" id="WP_123658046.1">
    <property type="nucleotide sequence ID" value="NZ_AYKG01000020.1"/>
</dbReference>
<dbReference type="InterPro" id="IPR046825">
    <property type="entry name" value="PDH_C"/>
</dbReference>
<dbReference type="Gene3D" id="1.10.3660.10">
    <property type="entry name" value="6-phosphogluconate dehydrogenase C-terminal like domain"/>
    <property type="match status" value="1"/>
</dbReference>
<dbReference type="InterPro" id="IPR036291">
    <property type="entry name" value="NAD(P)-bd_dom_sf"/>
</dbReference>
<keyword evidence="10" id="KW-0472">Membrane</keyword>
<keyword evidence="6" id="KW-0560">Oxidoreductase</keyword>
<evidence type="ECO:0000313" key="12">
    <source>
        <dbReference type="EMBL" id="ROO28603.1"/>
    </source>
</evidence>
<keyword evidence="4" id="KW-0827">Tyrosine biosynthesis</keyword>
<dbReference type="FunFam" id="1.10.3660.10:FF:000003">
    <property type="entry name" value="Prephenate dehydrogenase"/>
    <property type="match status" value="1"/>
</dbReference>
<dbReference type="Pfam" id="PF20463">
    <property type="entry name" value="PDH_C"/>
    <property type="match status" value="1"/>
</dbReference>
<evidence type="ECO:0000256" key="4">
    <source>
        <dbReference type="ARBA" id="ARBA00022498"/>
    </source>
</evidence>
<gene>
    <name evidence="12" type="ORF">SAJA_07615</name>
</gene>
<evidence type="ECO:0000256" key="2">
    <source>
        <dbReference type="ARBA" id="ARBA00007964"/>
    </source>
</evidence>
<feature type="transmembrane region" description="Helical" evidence="10">
    <location>
        <begin position="12"/>
        <end position="30"/>
    </location>
</feature>
<dbReference type="PANTHER" id="PTHR21363:SF0">
    <property type="entry name" value="PREPHENATE DEHYDROGENASE [NADP(+)]"/>
    <property type="match status" value="1"/>
</dbReference>
<feature type="domain" description="Prephenate/arogenate dehydrogenase" evidence="11">
    <location>
        <begin position="11"/>
        <end position="299"/>
    </location>
</feature>
<evidence type="ECO:0000256" key="8">
    <source>
        <dbReference type="ARBA" id="ARBA00023141"/>
    </source>
</evidence>
<comment type="caution">
    <text evidence="12">The sequence shown here is derived from an EMBL/GenBank/DDBJ whole genome shotgun (WGS) entry which is preliminary data.</text>
</comment>
<comment type="catalytic activity">
    <reaction evidence="9">
        <text>prephenate + NAD(+) = 3-(4-hydroxyphenyl)pyruvate + CO2 + NADH</text>
        <dbReference type="Rhea" id="RHEA:13869"/>
        <dbReference type="ChEBI" id="CHEBI:16526"/>
        <dbReference type="ChEBI" id="CHEBI:29934"/>
        <dbReference type="ChEBI" id="CHEBI:36242"/>
        <dbReference type="ChEBI" id="CHEBI:57540"/>
        <dbReference type="ChEBI" id="CHEBI:57945"/>
        <dbReference type="EC" id="1.3.1.12"/>
    </reaction>
</comment>
<comment type="similarity">
    <text evidence="2">Belongs to the prephenate/arogenate dehydrogenase family.</text>
</comment>
<dbReference type="EMBL" id="AYKG01000020">
    <property type="protein sequence ID" value="ROO28603.1"/>
    <property type="molecule type" value="Genomic_DNA"/>
</dbReference>
<evidence type="ECO:0000256" key="3">
    <source>
        <dbReference type="ARBA" id="ARBA00012068"/>
    </source>
</evidence>
<dbReference type="Proteomes" id="UP000285310">
    <property type="component" value="Unassembled WGS sequence"/>
</dbReference>
<dbReference type="PANTHER" id="PTHR21363">
    <property type="entry name" value="PREPHENATE DEHYDROGENASE"/>
    <property type="match status" value="1"/>
</dbReference>
<keyword evidence="13" id="KW-1185">Reference proteome</keyword>
<evidence type="ECO:0000256" key="6">
    <source>
        <dbReference type="ARBA" id="ARBA00023002"/>
    </source>
</evidence>
<dbReference type="OrthoDB" id="9809920at2"/>
<keyword evidence="10" id="KW-1133">Transmembrane helix</keyword>
<evidence type="ECO:0000256" key="5">
    <source>
        <dbReference type="ARBA" id="ARBA00022605"/>
    </source>
</evidence>
<keyword evidence="7" id="KW-0520">NAD</keyword>
<dbReference type="Gene3D" id="3.40.50.720">
    <property type="entry name" value="NAD(P)-binding Rossmann-like Domain"/>
    <property type="match status" value="1"/>
</dbReference>
<dbReference type="PROSITE" id="PS51176">
    <property type="entry name" value="PDH_ADH"/>
    <property type="match status" value="1"/>
</dbReference>
<dbReference type="Pfam" id="PF02153">
    <property type="entry name" value="PDH_N"/>
    <property type="match status" value="1"/>
</dbReference>
<dbReference type="EC" id="1.3.1.12" evidence="3"/>
<keyword evidence="5" id="KW-0028">Amino-acid biosynthesis</keyword>
<reference evidence="12 13" key="1">
    <citation type="submission" date="2013-10" db="EMBL/GenBank/DDBJ databases">
        <title>Salinisphaera japonica YTM-1 Genome Sequencing.</title>
        <authorList>
            <person name="Lai Q."/>
            <person name="Li C."/>
            <person name="Shao Z."/>
        </authorList>
    </citation>
    <scope>NUCLEOTIDE SEQUENCE [LARGE SCALE GENOMIC DNA]</scope>
    <source>
        <strain evidence="12 13">YTM-1</strain>
    </source>
</reference>
<organism evidence="12 13">
    <name type="scientific">Salinisphaera japonica YTM-1</name>
    <dbReference type="NCBI Taxonomy" id="1209778"/>
    <lineage>
        <taxon>Bacteria</taxon>
        <taxon>Pseudomonadati</taxon>
        <taxon>Pseudomonadota</taxon>
        <taxon>Gammaproteobacteria</taxon>
        <taxon>Salinisphaerales</taxon>
        <taxon>Salinisphaeraceae</taxon>
        <taxon>Salinisphaera</taxon>
    </lineage>
</organism>
<protein>
    <recommendedName>
        <fullName evidence="3">prephenate dehydrogenase</fullName>
        <ecNumber evidence="3">1.3.1.12</ecNumber>
    </recommendedName>
</protein>
<accession>A0A423PSN8</accession>
<dbReference type="GO" id="GO:0070403">
    <property type="term" value="F:NAD+ binding"/>
    <property type="evidence" value="ECO:0007669"/>
    <property type="project" value="InterPro"/>
</dbReference>
<dbReference type="SUPFAM" id="SSF48179">
    <property type="entry name" value="6-phosphogluconate dehydrogenase C-terminal domain-like"/>
    <property type="match status" value="1"/>
</dbReference>
<dbReference type="AlphaFoldDB" id="A0A423PSN8"/>
<evidence type="ECO:0000256" key="1">
    <source>
        <dbReference type="ARBA" id="ARBA00005067"/>
    </source>
</evidence>
<dbReference type="FunFam" id="3.40.50.720:FF:000208">
    <property type="entry name" value="Prephenate dehydrogenase"/>
    <property type="match status" value="1"/>
</dbReference>
<dbReference type="GO" id="GO:0004665">
    <property type="term" value="F:prephenate dehydrogenase (NADP+) activity"/>
    <property type="evidence" value="ECO:0007669"/>
    <property type="project" value="InterPro"/>
</dbReference>
<dbReference type="GO" id="GO:0006571">
    <property type="term" value="P:tyrosine biosynthetic process"/>
    <property type="evidence" value="ECO:0007669"/>
    <property type="project" value="UniProtKB-KW"/>
</dbReference>
<evidence type="ECO:0000313" key="13">
    <source>
        <dbReference type="Proteomes" id="UP000285310"/>
    </source>
</evidence>
<evidence type="ECO:0000256" key="10">
    <source>
        <dbReference type="SAM" id="Phobius"/>
    </source>
</evidence>
<sequence>MSEKKHIFNAKHVAIIGLGLIGGSVARGIYRAGFRGELVGAVENEADVKRALTLGLVDACHTDIASAVGQADLIVVAVPPAALAEVLAQIAAHAPRDAIITDTGSSKQSVVALAQAHLADRLAYFVPGHPIAGTENQGLDAGFNTLFDGRRVILTPSQDTAASALDCVVGLWKELGASVIEMDAAHHDDVLAATSHLPHVLAYTLVDTLAALSERQEIFAFAAGGFADFTRIASSDARLWRDIVVANRGPVLDVLDTYIERLARIRSAIADDDHDTIDGVFGRAKAARDEYGADRRESAS</sequence>
<proteinExistence type="inferred from homology"/>
<evidence type="ECO:0000256" key="7">
    <source>
        <dbReference type="ARBA" id="ARBA00023027"/>
    </source>
</evidence>
<dbReference type="InterPro" id="IPR008927">
    <property type="entry name" value="6-PGluconate_DH-like_C_sf"/>
</dbReference>
<name>A0A423PSN8_9GAMM</name>
<keyword evidence="10" id="KW-0812">Transmembrane</keyword>